<sequence length="755" mass="81293">PSTSYAKNRVVTRLRLTHALDNMAQELRDRWRQGAGEEKSPDAPGVLYDYVLGRLDTLYKGAETLHALIVSHEHALRHSRVRLREMRVGAETDAKRLVRDALRVIGEAGESLLQSTSEGHVTAPLVESARERVSVAVQGALGGMEGGGVRASTPLSVDTSVLDMVGQTLEACKAETQTLEKQASAHLADRHAREREAQADMYTALAGIKEMSLARVDAIERALADYPPIEREGEGEGEIDPLTPECASLTDTLSDTVHTLLERVTRGVGTTKDMDVSSTGVETRVTMGVGTRVESDPPDMPIPPVTDGVEDRAHTLAKGLGGVRQALEGVGEDAQERDREHALLEASVDRLERGVAACQRDVAAAVETKRQSTQALLERVEAIEREREDARRAREEGDVLPPCARVDAVSNGLDRVMRTLSPIASEAEGMAQTVDTTHISLHGVEADVARMQGVLDREEVRHREGAGCLDTLVPRVEGLVGEAGVVVESVDRHRGMVDALVERERVTACGVLSDCTATLTETTAQYAPLADTLARYRSEQEALASAVSTLQQTVDKAISDECEHGLEEVRGVVHQSQQVLSGLDTLVQRSETVGADVPRVGYRVERVERVVMGTQGDREREKAPSTPSTPSTPTSTTHYTPSGGVRSLVDETMSAPTVSEASVLVGTLSQTLVHRNSALDALSDRLDTVRQGLDEAKGGLGKFLSGIGTALSTLSESVEQAESRADLAVILSTEEDIQYYDSPRTRSKTPSFSSG</sequence>
<dbReference type="AlphaFoldDB" id="A0A9K3CTF1"/>
<comment type="caution">
    <text evidence="3">The sequence shown here is derived from an EMBL/GenBank/DDBJ whole genome shotgun (WGS) entry which is preliminary data.</text>
</comment>
<feature type="coiled-coil region" evidence="1">
    <location>
        <begin position="366"/>
        <end position="393"/>
    </location>
</feature>
<feature type="region of interest" description="Disordered" evidence="2">
    <location>
        <begin position="610"/>
        <end position="645"/>
    </location>
</feature>
<keyword evidence="1" id="KW-0175">Coiled coil</keyword>
<evidence type="ECO:0000256" key="2">
    <source>
        <dbReference type="SAM" id="MobiDB-lite"/>
    </source>
</evidence>
<protein>
    <submittedName>
        <fullName evidence="3">Uncharacterized protein</fullName>
    </submittedName>
</protein>
<evidence type="ECO:0000313" key="3">
    <source>
        <dbReference type="EMBL" id="GIQ82989.1"/>
    </source>
</evidence>
<gene>
    <name evidence="3" type="ORF">KIPB_004227</name>
</gene>
<name>A0A9K3CTF1_9EUKA</name>
<keyword evidence="4" id="KW-1185">Reference proteome</keyword>
<evidence type="ECO:0000256" key="1">
    <source>
        <dbReference type="SAM" id="Coils"/>
    </source>
</evidence>
<organism evidence="3 4">
    <name type="scientific">Kipferlia bialata</name>
    <dbReference type="NCBI Taxonomy" id="797122"/>
    <lineage>
        <taxon>Eukaryota</taxon>
        <taxon>Metamonada</taxon>
        <taxon>Carpediemonas-like organisms</taxon>
        <taxon>Kipferlia</taxon>
    </lineage>
</organism>
<feature type="compositionally biased region" description="Low complexity" evidence="2">
    <location>
        <begin position="624"/>
        <end position="642"/>
    </location>
</feature>
<dbReference type="EMBL" id="BDIP01000886">
    <property type="protein sequence ID" value="GIQ82989.1"/>
    <property type="molecule type" value="Genomic_DNA"/>
</dbReference>
<evidence type="ECO:0000313" key="4">
    <source>
        <dbReference type="Proteomes" id="UP000265618"/>
    </source>
</evidence>
<dbReference type="Proteomes" id="UP000265618">
    <property type="component" value="Unassembled WGS sequence"/>
</dbReference>
<feature type="non-terminal residue" evidence="3">
    <location>
        <position position="755"/>
    </location>
</feature>
<proteinExistence type="predicted"/>
<reference evidence="3 4" key="1">
    <citation type="journal article" date="2018" name="PLoS ONE">
        <title>The draft genome of Kipferlia bialata reveals reductive genome evolution in fornicate parasites.</title>
        <authorList>
            <person name="Tanifuji G."/>
            <person name="Takabayashi S."/>
            <person name="Kume K."/>
            <person name="Takagi M."/>
            <person name="Nakayama T."/>
            <person name="Kamikawa R."/>
            <person name="Inagaki Y."/>
            <person name="Hashimoto T."/>
        </authorList>
    </citation>
    <scope>NUCLEOTIDE SEQUENCE [LARGE SCALE GENOMIC DNA]</scope>
    <source>
        <strain evidence="3">NY0173</strain>
    </source>
</reference>
<accession>A0A9K3CTF1</accession>